<dbReference type="PIRSF" id="PIRSF017388">
    <property type="entry name" value="Esterase_lipase"/>
    <property type="match status" value="1"/>
</dbReference>
<dbReference type="PANTHER" id="PTHR43689:SF8">
    <property type="entry name" value="ALPHA_BETA-HYDROLASES SUPERFAMILY PROTEIN"/>
    <property type="match status" value="1"/>
</dbReference>
<dbReference type="GO" id="GO:0052689">
    <property type="term" value="F:carboxylic ester hydrolase activity"/>
    <property type="evidence" value="ECO:0007669"/>
    <property type="project" value="InterPro"/>
</dbReference>
<dbReference type="SUPFAM" id="SSF53474">
    <property type="entry name" value="alpha/beta-Hydrolases"/>
    <property type="match status" value="1"/>
</dbReference>
<keyword evidence="3" id="KW-0645">Protease</keyword>
<dbReference type="RefSeq" id="WP_073080565.1">
    <property type="nucleotide sequence ID" value="NZ_FQXV01000011.1"/>
</dbReference>
<dbReference type="InterPro" id="IPR029058">
    <property type="entry name" value="AB_hydrolase_fold"/>
</dbReference>
<evidence type="ECO:0000313" key="3">
    <source>
        <dbReference type="EMBL" id="SHI16753.1"/>
    </source>
</evidence>
<keyword evidence="3" id="KW-0378">Hydrolase</keyword>
<evidence type="ECO:0000259" key="2">
    <source>
        <dbReference type="Pfam" id="PF12146"/>
    </source>
</evidence>
<sequence length="249" mass="28608">METAHLEYHYRLKTSDTVIVFIHGIQGSPLQFDYLIKKLHGTYSIENLLLPGHGKTMKAFIKSNINQWQNYVDERINLLEKDYENIILVGHSMGCLLSVQSALSYPQKIRGLYLIAMPLNIHVTYAYIKNNILIAFSKGEKNDVITAARKGNSTSVSNPFEYLTGIPRYIELLRKCKLTRVLIKRLQLPIVIVQSETDEIVSNKSLQHVENRQNIRVITAKASGHYYYSYEAQEQISQSLEDFIVTSRQ</sequence>
<organism evidence="3 4">
    <name type="scientific">Sporobacter termitidis DSM 10068</name>
    <dbReference type="NCBI Taxonomy" id="1123282"/>
    <lineage>
        <taxon>Bacteria</taxon>
        <taxon>Bacillati</taxon>
        <taxon>Bacillota</taxon>
        <taxon>Clostridia</taxon>
        <taxon>Eubacteriales</taxon>
        <taxon>Oscillospiraceae</taxon>
        <taxon>Sporobacter</taxon>
    </lineage>
</organism>
<protein>
    <submittedName>
        <fullName evidence="3">Serine aminopeptidase, S33</fullName>
    </submittedName>
</protein>
<keyword evidence="3" id="KW-0031">Aminopeptidase</keyword>
<name>A0A1M5YYX4_9FIRM</name>
<dbReference type="AlphaFoldDB" id="A0A1M5YYX4"/>
<dbReference type="EMBL" id="FQXV01000011">
    <property type="protein sequence ID" value="SHI16753.1"/>
    <property type="molecule type" value="Genomic_DNA"/>
</dbReference>
<accession>A0A1M5YYX4</accession>
<dbReference type="GO" id="GO:0004177">
    <property type="term" value="F:aminopeptidase activity"/>
    <property type="evidence" value="ECO:0007669"/>
    <property type="project" value="UniProtKB-KW"/>
</dbReference>
<evidence type="ECO:0000313" key="4">
    <source>
        <dbReference type="Proteomes" id="UP000183995"/>
    </source>
</evidence>
<gene>
    <name evidence="3" type="ORF">SAMN02745823_02969</name>
</gene>
<dbReference type="Gene3D" id="3.40.50.1820">
    <property type="entry name" value="alpha/beta hydrolase"/>
    <property type="match status" value="1"/>
</dbReference>
<dbReference type="OrthoDB" id="9775557at2"/>
<dbReference type="Proteomes" id="UP000183995">
    <property type="component" value="Unassembled WGS sequence"/>
</dbReference>
<keyword evidence="4" id="KW-1185">Reference proteome</keyword>
<dbReference type="STRING" id="1123282.SAMN02745823_02969"/>
<dbReference type="PANTHER" id="PTHR43689">
    <property type="entry name" value="HYDROLASE"/>
    <property type="match status" value="1"/>
</dbReference>
<proteinExistence type="predicted"/>
<dbReference type="InterPro" id="IPR022742">
    <property type="entry name" value="Hydrolase_4"/>
</dbReference>
<dbReference type="InterPro" id="IPR012354">
    <property type="entry name" value="Esterase_lipase"/>
</dbReference>
<feature type="domain" description="Serine aminopeptidase S33" evidence="2">
    <location>
        <begin position="16"/>
        <end position="216"/>
    </location>
</feature>
<feature type="active site" description="Charge relay system" evidence="1">
    <location>
        <position position="225"/>
    </location>
</feature>
<feature type="active site" description="Nucleophile" evidence="1">
    <location>
        <position position="92"/>
    </location>
</feature>
<dbReference type="Pfam" id="PF12146">
    <property type="entry name" value="Hydrolase_4"/>
    <property type="match status" value="1"/>
</dbReference>
<reference evidence="3 4" key="1">
    <citation type="submission" date="2016-11" db="EMBL/GenBank/DDBJ databases">
        <authorList>
            <person name="Jaros S."/>
            <person name="Januszkiewicz K."/>
            <person name="Wedrychowicz H."/>
        </authorList>
    </citation>
    <scope>NUCLEOTIDE SEQUENCE [LARGE SCALE GENOMIC DNA]</scope>
    <source>
        <strain evidence="3 4">DSM 10068</strain>
    </source>
</reference>
<evidence type="ECO:0000256" key="1">
    <source>
        <dbReference type="PIRSR" id="PIRSR017388-1"/>
    </source>
</evidence>
<feature type="active site" description="Charge relay system" evidence="1">
    <location>
        <position position="198"/>
    </location>
</feature>